<evidence type="ECO:0000256" key="1">
    <source>
        <dbReference type="SAM" id="MobiDB-lite"/>
    </source>
</evidence>
<dbReference type="AlphaFoldDB" id="A0AAV4BQT4"/>
<dbReference type="EMBL" id="BLXT01005252">
    <property type="protein sequence ID" value="GFO21421.1"/>
    <property type="molecule type" value="Genomic_DNA"/>
</dbReference>
<reference evidence="2 3" key="1">
    <citation type="journal article" date="2021" name="Elife">
        <title>Chloroplast acquisition without the gene transfer in kleptoplastic sea slugs, Plakobranchus ocellatus.</title>
        <authorList>
            <person name="Maeda T."/>
            <person name="Takahashi S."/>
            <person name="Yoshida T."/>
            <person name="Shimamura S."/>
            <person name="Takaki Y."/>
            <person name="Nagai Y."/>
            <person name="Toyoda A."/>
            <person name="Suzuki Y."/>
            <person name="Arimoto A."/>
            <person name="Ishii H."/>
            <person name="Satoh N."/>
            <person name="Nishiyama T."/>
            <person name="Hasebe M."/>
            <person name="Maruyama T."/>
            <person name="Minagawa J."/>
            <person name="Obokata J."/>
            <person name="Shigenobu S."/>
        </authorList>
    </citation>
    <scope>NUCLEOTIDE SEQUENCE [LARGE SCALE GENOMIC DNA]</scope>
</reference>
<name>A0AAV4BQT4_9GAST</name>
<keyword evidence="3" id="KW-1185">Reference proteome</keyword>
<evidence type="ECO:0000313" key="3">
    <source>
        <dbReference type="Proteomes" id="UP000735302"/>
    </source>
</evidence>
<dbReference type="Proteomes" id="UP000735302">
    <property type="component" value="Unassembled WGS sequence"/>
</dbReference>
<organism evidence="2 3">
    <name type="scientific">Plakobranchus ocellatus</name>
    <dbReference type="NCBI Taxonomy" id="259542"/>
    <lineage>
        <taxon>Eukaryota</taxon>
        <taxon>Metazoa</taxon>
        <taxon>Spiralia</taxon>
        <taxon>Lophotrochozoa</taxon>
        <taxon>Mollusca</taxon>
        <taxon>Gastropoda</taxon>
        <taxon>Heterobranchia</taxon>
        <taxon>Euthyneura</taxon>
        <taxon>Panpulmonata</taxon>
        <taxon>Sacoglossa</taxon>
        <taxon>Placobranchoidea</taxon>
        <taxon>Plakobranchidae</taxon>
        <taxon>Plakobranchus</taxon>
    </lineage>
</organism>
<accession>A0AAV4BQT4</accession>
<sequence length="75" mass="8425">MMFSAFQTLRQARRDSNPRQKNSCRCHGGFAIHCATEAPAQVKDESFSCSRMVHKVNISSVEQSAWPKASFASFQ</sequence>
<feature type="region of interest" description="Disordered" evidence="1">
    <location>
        <begin position="1"/>
        <end position="21"/>
    </location>
</feature>
<proteinExistence type="predicted"/>
<gene>
    <name evidence="2" type="ORF">PoB_004792600</name>
</gene>
<feature type="compositionally biased region" description="Polar residues" evidence="1">
    <location>
        <begin position="1"/>
        <end position="10"/>
    </location>
</feature>
<comment type="caution">
    <text evidence="2">The sequence shown here is derived from an EMBL/GenBank/DDBJ whole genome shotgun (WGS) entry which is preliminary data.</text>
</comment>
<evidence type="ECO:0000313" key="2">
    <source>
        <dbReference type="EMBL" id="GFO21421.1"/>
    </source>
</evidence>
<protein>
    <submittedName>
        <fullName evidence="2">Uncharacterized protein</fullName>
    </submittedName>
</protein>